<name>A0ABP7E427_9SPHN</name>
<keyword evidence="2 7" id="KW-0489">Methyltransferase</keyword>
<proteinExistence type="inferred from homology"/>
<evidence type="ECO:0000256" key="4">
    <source>
        <dbReference type="ARBA" id="ARBA00022691"/>
    </source>
</evidence>
<keyword evidence="10" id="KW-1185">Reference proteome</keyword>
<evidence type="ECO:0000256" key="3">
    <source>
        <dbReference type="ARBA" id="ARBA00022679"/>
    </source>
</evidence>
<evidence type="ECO:0000256" key="5">
    <source>
        <dbReference type="ARBA" id="ARBA00022723"/>
    </source>
</evidence>
<dbReference type="PROSITE" id="PS50970">
    <property type="entry name" value="HCY"/>
    <property type="match status" value="1"/>
</dbReference>
<dbReference type="EMBL" id="BAABBF010000005">
    <property type="protein sequence ID" value="GAA3713437.1"/>
    <property type="molecule type" value="Genomic_DNA"/>
</dbReference>
<keyword evidence="6" id="KW-0170">Cobalt</keyword>
<evidence type="ECO:0000256" key="1">
    <source>
        <dbReference type="ARBA" id="ARBA00010398"/>
    </source>
</evidence>
<keyword evidence="7" id="KW-0862">Zinc</keyword>
<evidence type="ECO:0000256" key="2">
    <source>
        <dbReference type="ARBA" id="ARBA00022603"/>
    </source>
</evidence>
<dbReference type="SUPFAM" id="SSF82282">
    <property type="entry name" value="Homocysteine S-methyltransferase"/>
    <property type="match status" value="1"/>
</dbReference>
<dbReference type="InterPro" id="IPR050554">
    <property type="entry name" value="Met_Synthase/Corrinoid"/>
</dbReference>
<accession>A0ABP7E427</accession>
<feature type="domain" description="Hcy-binding" evidence="8">
    <location>
        <begin position="11"/>
        <end position="328"/>
    </location>
</feature>
<sequence>MSGEVQDMTAREKLQAEAAKRILITDGAFGTEIQNWKLSEADYAGDLGLDHDQKGNNDILALTKPEVPESIHRAYFAAGADIAETNTFSANRISQADYGAEHLVREINVESARMARRVADEFAAKDGRPRFIAGAIGPTNKTLSLSPDVNDPGYREIDFDYLKGVYREQIDALVEGGVDFILIETIFDTLNAKAGIMATLDAAHDLGRDLPLMLSMTLTDLSGRNLSGHTVEAFWHAVRHAKPVTIGLNCSFGAEQLRPHVKTLSETCDTLIMIYPNAGLPNELGAYDEEPATTAGLVGEWAVAGQVNVLGGCCGSTPAHIAAMAQKVRGLPPRAVPVPPVQTRLAGLEPFTMAA</sequence>
<dbReference type="InterPro" id="IPR036589">
    <property type="entry name" value="HCY_dom_sf"/>
</dbReference>
<dbReference type="InterPro" id="IPR003726">
    <property type="entry name" value="HCY_dom"/>
</dbReference>
<comment type="similarity">
    <text evidence="1">Belongs to the vitamin-B12 dependent methionine synthase family.</text>
</comment>
<feature type="binding site" evidence="7">
    <location>
        <position position="313"/>
    </location>
    <ligand>
        <name>Zn(2+)</name>
        <dbReference type="ChEBI" id="CHEBI:29105"/>
    </ligand>
</feature>
<keyword evidence="4" id="KW-0949">S-adenosyl-L-methionine</keyword>
<evidence type="ECO:0000256" key="7">
    <source>
        <dbReference type="PROSITE-ProRule" id="PRU00333"/>
    </source>
</evidence>
<evidence type="ECO:0000259" key="8">
    <source>
        <dbReference type="PROSITE" id="PS50970"/>
    </source>
</evidence>
<dbReference type="PANTHER" id="PTHR45833">
    <property type="entry name" value="METHIONINE SYNTHASE"/>
    <property type="match status" value="1"/>
</dbReference>
<dbReference type="Gene3D" id="3.20.20.330">
    <property type="entry name" value="Homocysteine-binding-like domain"/>
    <property type="match status" value="1"/>
</dbReference>
<evidence type="ECO:0000313" key="9">
    <source>
        <dbReference type="EMBL" id="GAA3713437.1"/>
    </source>
</evidence>
<organism evidence="9 10">
    <name type="scientific">Sphingomonas cynarae</name>
    <dbReference type="NCBI Taxonomy" id="930197"/>
    <lineage>
        <taxon>Bacteria</taxon>
        <taxon>Pseudomonadati</taxon>
        <taxon>Pseudomonadota</taxon>
        <taxon>Alphaproteobacteria</taxon>
        <taxon>Sphingomonadales</taxon>
        <taxon>Sphingomonadaceae</taxon>
        <taxon>Sphingomonas</taxon>
    </lineage>
</organism>
<keyword evidence="5 7" id="KW-0479">Metal-binding</keyword>
<evidence type="ECO:0000313" key="10">
    <source>
        <dbReference type="Proteomes" id="UP001500523"/>
    </source>
</evidence>
<feature type="binding site" evidence="7">
    <location>
        <position position="250"/>
    </location>
    <ligand>
        <name>Zn(2+)</name>
        <dbReference type="ChEBI" id="CHEBI:29105"/>
    </ligand>
</feature>
<comment type="cofactor">
    <cofactor evidence="7">
        <name>Zn(2+)</name>
        <dbReference type="ChEBI" id="CHEBI:29105"/>
    </cofactor>
</comment>
<keyword evidence="3 7" id="KW-0808">Transferase</keyword>
<dbReference type="PANTHER" id="PTHR45833:SF1">
    <property type="entry name" value="METHIONINE SYNTHASE"/>
    <property type="match status" value="1"/>
</dbReference>
<dbReference type="Pfam" id="PF02574">
    <property type="entry name" value="S-methyl_trans"/>
    <property type="match status" value="1"/>
</dbReference>
<reference evidence="10" key="1">
    <citation type="journal article" date="2019" name="Int. J. Syst. Evol. Microbiol.">
        <title>The Global Catalogue of Microorganisms (GCM) 10K type strain sequencing project: providing services to taxonomists for standard genome sequencing and annotation.</title>
        <authorList>
            <consortium name="The Broad Institute Genomics Platform"/>
            <consortium name="The Broad Institute Genome Sequencing Center for Infectious Disease"/>
            <person name="Wu L."/>
            <person name="Ma J."/>
        </authorList>
    </citation>
    <scope>NUCLEOTIDE SEQUENCE [LARGE SCALE GENOMIC DNA]</scope>
    <source>
        <strain evidence="10">JCM 17498</strain>
    </source>
</reference>
<gene>
    <name evidence="9" type="ORF">GCM10022268_22760</name>
</gene>
<evidence type="ECO:0000256" key="6">
    <source>
        <dbReference type="ARBA" id="ARBA00023285"/>
    </source>
</evidence>
<dbReference type="Proteomes" id="UP001500523">
    <property type="component" value="Unassembled WGS sequence"/>
</dbReference>
<protein>
    <recommendedName>
        <fullName evidence="8">Hcy-binding domain-containing protein</fullName>
    </recommendedName>
</protein>
<feature type="binding site" evidence="7">
    <location>
        <position position="314"/>
    </location>
    <ligand>
        <name>Zn(2+)</name>
        <dbReference type="ChEBI" id="CHEBI:29105"/>
    </ligand>
</feature>
<comment type="caution">
    <text evidence="9">The sequence shown here is derived from an EMBL/GenBank/DDBJ whole genome shotgun (WGS) entry which is preliminary data.</text>
</comment>